<dbReference type="EMBL" id="MBDO02000870">
    <property type="protein sequence ID" value="RLN51782.1"/>
    <property type="molecule type" value="Genomic_DNA"/>
</dbReference>
<evidence type="ECO:0000313" key="3">
    <source>
        <dbReference type="EMBL" id="RLN68149.1"/>
    </source>
</evidence>
<organism evidence="2 4">
    <name type="scientific">Phytophthora kernoviae</name>
    <dbReference type="NCBI Taxonomy" id="325452"/>
    <lineage>
        <taxon>Eukaryota</taxon>
        <taxon>Sar</taxon>
        <taxon>Stramenopiles</taxon>
        <taxon>Oomycota</taxon>
        <taxon>Peronosporomycetes</taxon>
        <taxon>Peronosporales</taxon>
        <taxon>Peronosporaceae</taxon>
        <taxon>Phytophthora</taxon>
    </lineage>
</organism>
<proteinExistence type="predicted"/>
<dbReference type="Proteomes" id="UP000277300">
    <property type="component" value="Unassembled WGS sequence"/>
</dbReference>
<evidence type="ECO:0000313" key="5">
    <source>
        <dbReference type="Proteomes" id="UP000284657"/>
    </source>
</evidence>
<dbReference type="OrthoDB" id="129779at2759"/>
<dbReference type="Proteomes" id="UP000284657">
    <property type="component" value="Unassembled WGS sequence"/>
</dbReference>
<sequence length="303" mass="32794">MPAKTVTGAALAEARKGKKKLTKRPAGTGDGGTAPRKSAREATKESETDVEERAAAPPAKKAKKILASTLTANLLRPAGTRAEQDFNLSTYLSSFDPDLGRDEGTHADEERYVPATPSTPTNLDVQAELQVLRDEAMRLHGLMANRGSTGGNVATHTDVTAPNAKGELPPPELRYLTNASTSEGSKKVKGDYNPPASREQDVPCVQLRYRYRGLTLMHFEESSDMAALEERSTNVNFANDFSASAVLPLTSISCSTYRDILDTLHGSNVLGQEVWYDHMRKLTSQFCVFVAKNKSANPVNTPA</sequence>
<gene>
    <name evidence="3" type="ORF">BBJ29_009678</name>
    <name evidence="2" type="ORF">BBP00_00009807</name>
</gene>
<feature type="compositionally biased region" description="Basic and acidic residues" evidence="1">
    <location>
        <begin position="38"/>
        <end position="54"/>
    </location>
</feature>
<accession>A0A3F2RBM7</accession>
<evidence type="ECO:0000256" key="1">
    <source>
        <dbReference type="SAM" id="MobiDB-lite"/>
    </source>
</evidence>
<comment type="caution">
    <text evidence="2">The sequence shown here is derived from an EMBL/GenBank/DDBJ whole genome shotgun (WGS) entry which is preliminary data.</text>
</comment>
<dbReference type="EMBL" id="MBAD02000414">
    <property type="protein sequence ID" value="RLN68149.1"/>
    <property type="molecule type" value="Genomic_DNA"/>
</dbReference>
<dbReference type="AlphaFoldDB" id="A0A3F2RBM7"/>
<reference evidence="4 5" key="1">
    <citation type="submission" date="2018-07" db="EMBL/GenBank/DDBJ databases">
        <title>Genome sequencing of oomycete isolates from Chile give support for New Zealand origin for Phytophthora kernoviae and make available the first Nothophytophthora sp. genome.</title>
        <authorList>
            <person name="Studholme D.J."/>
            <person name="Sanfuentes E."/>
            <person name="Panda P."/>
            <person name="Hill R."/>
            <person name="Sambles C."/>
            <person name="Grant M."/>
            <person name="Williams N.M."/>
            <person name="Mcdougal R.L."/>
        </authorList>
    </citation>
    <scope>NUCLEOTIDE SEQUENCE [LARGE SCALE GENOMIC DNA]</scope>
    <source>
        <strain evidence="2">Chile6</strain>
        <strain evidence="3">Chile7</strain>
    </source>
</reference>
<evidence type="ECO:0000313" key="4">
    <source>
        <dbReference type="Proteomes" id="UP000277300"/>
    </source>
</evidence>
<feature type="region of interest" description="Disordered" evidence="1">
    <location>
        <begin position="1"/>
        <end position="62"/>
    </location>
</feature>
<name>A0A3F2RBM7_9STRA</name>
<evidence type="ECO:0000313" key="2">
    <source>
        <dbReference type="EMBL" id="RLN51782.1"/>
    </source>
</evidence>
<protein>
    <submittedName>
        <fullName evidence="2">Uncharacterized protein</fullName>
    </submittedName>
</protein>
<feature type="region of interest" description="Disordered" evidence="1">
    <location>
        <begin position="179"/>
        <end position="199"/>
    </location>
</feature>